<keyword evidence="5" id="KW-1185">Reference proteome</keyword>
<organism evidence="4 5">
    <name type="scientific">Sulfurimonas gotlandica (strain DSM 19862 / JCM 16533 / GD1)</name>
    <dbReference type="NCBI Taxonomy" id="929558"/>
    <lineage>
        <taxon>Bacteria</taxon>
        <taxon>Pseudomonadati</taxon>
        <taxon>Campylobacterota</taxon>
        <taxon>Epsilonproteobacteria</taxon>
        <taxon>Campylobacterales</taxon>
        <taxon>Sulfurimonadaceae</taxon>
        <taxon>Sulfurimonas</taxon>
    </lineage>
</organism>
<dbReference type="AlphaFoldDB" id="H1FWK3"/>
<dbReference type="Proteomes" id="UP000006431">
    <property type="component" value="Unassembled WGS sequence"/>
</dbReference>
<gene>
    <name evidence="4" type="ORF">SMGD1_0717</name>
</gene>
<comment type="caution">
    <text evidence="4">The sequence shown here is derived from an EMBL/GenBank/DDBJ whole genome shotgun (WGS) entry which is preliminary data.</text>
</comment>
<comment type="similarity">
    <text evidence="1">Belongs to the SCO1/2 family.</text>
</comment>
<sequence length="168" mass="19882">MIVPTFFTKGFSRTSLQKEFKLPLVLNDDKDIKLLFFGYSGCADICTPRMQDISTLYKSLNSETTKRVGLEFLDISTPDDETLPNRFANFFNEDFKGIYLDKNTLRDYTKVFSVYFSKSLMDKTEYDHTANLYLIKRSKNKKEIRYIYNSYPYNLHQIKLDIEELLHE</sequence>
<protein>
    <submittedName>
        <fullName evidence="4">Uncharacterized protein</fullName>
    </submittedName>
</protein>
<dbReference type="GO" id="GO:0046872">
    <property type="term" value="F:metal ion binding"/>
    <property type="evidence" value="ECO:0007669"/>
    <property type="project" value="UniProtKB-KW"/>
</dbReference>
<dbReference type="Pfam" id="PF02630">
    <property type="entry name" value="SCO1-SenC"/>
    <property type="match status" value="1"/>
</dbReference>
<evidence type="ECO:0000313" key="4">
    <source>
        <dbReference type="EMBL" id="EHP29244.1"/>
    </source>
</evidence>
<keyword evidence="2" id="KW-0186">Copper</keyword>
<dbReference type="InterPro" id="IPR036249">
    <property type="entry name" value="Thioredoxin-like_sf"/>
</dbReference>
<dbReference type="SUPFAM" id="SSF52833">
    <property type="entry name" value="Thioredoxin-like"/>
    <property type="match status" value="1"/>
</dbReference>
<dbReference type="Gene3D" id="3.40.30.10">
    <property type="entry name" value="Glutaredoxin"/>
    <property type="match status" value="1"/>
</dbReference>
<accession>H1FWK3</accession>
<feature type="disulfide bond" description="Redox-active" evidence="3">
    <location>
        <begin position="42"/>
        <end position="46"/>
    </location>
</feature>
<feature type="binding site" evidence="2">
    <location>
        <position position="128"/>
    </location>
    <ligand>
        <name>Cu cation</name>
        <dbReference type="ChEBI" id="CHEBI:23378"/>
    </ligand>
</feature>
<dbReference type="STRING" id="929558.SMGD1_0717"/>
<keyword evidence="2" id="KW-0479">Metal-binding</keyword>
<dbReference type="InterPro" id="IPR003782">
    <property type="entry name" value="SCO1/SenC"/>
</dbReference>
<evidence type="ECO:0000256" key="3">
    <source>
        <dbReference type="PIRSR" id="PIRSR603782-2"/>
    </source>
</evidence>
<evidence type="ECO:0000256" key="1">
    <source>
        <dbReference type="ARBA" id="ARBA00010996"/>
    </source>
</evidence>
<keyword evidence="3" id="KW-1015">Disulfide bond</keyword>
<evidence type="ECO:0000313" key="5">
    <source>
        <dbReference type="Proteomes" id="UP000006431"/>
    </source>
</evidence>
<dbReference type="HOGENOM" id="CLU_1406491_0_0_7"/>
<proteinExistence type="inferred from homology"/>
<dbReference type="eggNOG" id="COG1999">
    <property type="taxonomic scope" value="Bacteria"/>
</dbReference>
<reference evidence="4 5" key="1">
    <citation type="journal article" date="2012" name="Proc. Natl. Acad. Sci. U.S.A.">
        <title>Genome and physiology of a model Epsilonproteobacterium responsible for sulfide detoxification in marine oxygen depletion zones.</title>
        <authorList>
            <person name="Grote J."/>
            <person name="Schott T."/>
            <person name="Bruckner C.G."/>
            <person name="Glockner F.O."/>
            <person name="Jost G."/>
            <person name="Teeling H."/>
            <person name="Labrenz M."/>
            <person name="Jurgens K."/>
        </authorList>
    </citation>
    <scope>NUCLEOTIDE SEQUENCE [LARGE SCALE GENOMIC DNA]</scope>
    <source>
        <strain evidence="4 5">GD1</strain>
    </source>
</reference>
<dbReference type="PATRIC" id="fig|929558.5.peg.716"/>
<feature type="binding site" evidence="2">
    <location>
        <position position="42"/>
    </location>
    <ligand>
        <name>Cu cation</name>
        <dbReference type="ChEBI" id="CHEBI:23378"/>
    </ligand>
</feature>
<feature type="binding site" evidence="2">
    <location>
        <position position="46"/>
    </location>
    <ligand>
        <name>Cu cation</name>
        <dbReference type="ChEBI" id="CHEBI:23378"/>
    </ligand>
</feature>
<evidence type="ECO:0000256" key="2">
    <source>
        <dbReference type="PIRSR" id="PIRSR603782-1"/>
    </source>
</evidence>
<name>H1FWK3_SULGG</name>
<dbReference type="EMBL" id="AFRZ01000001">
    <property type="protein sequence ID" value="EHP29244.1"/>
    <property type="molecule type" value="Genomic_DNA"/>
</dbReference>